<protein>
    <submittedName>
        <fullName evidence="2">(diamondback moth) hypothetical protein</fullName>
    </submittedName>
</protein>
<keyword evidence="1" id="KW-1133">Transmembrane helix</keyword>
<organism evidence="2 3">
    <name type="scientific">Plutella xylostella</name>
    <name type="common">Diamondback moth</name>
    <name type="synonym">Plutella maculipennis</name>
    <dbReference type="NCBI Taxonomy" id="51655"/>
    <lineage>
        <taxon>Eukaryota</taxon>
        <taxon>Metazoa</taxon>
        <taxon>Ecdysozoa</taxon>
        <taxon>Arthropoda</taxon>
        <taxon>Hexapoda</taxon>
        <taxon>Insecta</taxon>
        <taxon>Pterygota</taxon>
        <taxon>Neoptera</taxon>
        <taxon>Endopterygota</taxon>
        <taxon>Lepidoptera</taxon>
        <taxon>Glossata</taxon>
        <taxon>Ditrysia</taxon>
        <taxon>Yponomeutoidea</taxon>
        <taxon>Plutellidae</taxon>
        <taxon>Plutella</taxon>
    </lineage>
</organism>
<feature type="transmembrane region" description="Helical" evidence="1">
    <location>
        <begin position="6"/>
        <end position="26"/>
    </location>
</feature>
<keyword evidence="3" id="KW-1185">Reference proteome</keyword>
<comment type="caution">
    <text evidence="2">The sequence shown here is derived from an EMBL/GenBank/DDBJ whole genome shotgun (WGS) entry which is preliminary data.</text>
</comment>
<gene>
    <name evidence="2" type="ORF">PLXY2_LOCUS1451</name>
</gene>
<evidence type="ECO:0000256" key="1">
    <source>
        <dbReference type="SAM" id="Phobius"/>
    </source>
</evidence>
<keyword evidence="1" id="KW-0812">Transmembrane</keyword>
<evidence type="ECO:0000313" key="2">
    <source>
        <dbReference type="EMBL" id="CAG9094774.1"/>
    </source>
</evidence>
<proteinExistence type="predicted"/>
<keyword evidence="1" id="KW-0472">Membrane</keyword>
<accession>A0A8S4D9X1</accession>
<evidence type="ECO:0000313" key="3">
    <source>
        <dbReference type="Proteomes" id="UP000653454"/>
    </source>
</evidence>
<dbReference type="EMBL" id="CAJHNJ030000003">
    <property type="protein sequence ID" value="CAG9094774.1"/>
    <property type="molecule type" value="Genomic_DNA"/>
</dbReference>
<dbReference type="Proteomes" id="UP000653454">
    <property type="component" value="Unassembled WGS sequence"/>
</dbReference>
<sequence length="98" mass="11167">MMFLIVAGVFFSVNFMFLLGSLYFTIYHKDKNKPNSLRPSIAESIASGQTNPRPSGLPQVMIYRSILRLSQGSSQYQKKSSWRRIFGRSSQQTVQVQS</sequence>
<name>A0A8S4D9X1_PLUXY</name>
<reference evidence="2" key="1">
    <citation type="submission" date="2020-11" db="EMBL/GenBank/DDBJ databases">
        <authorList>
            <person name="Whiteford S."/>
        </authorList>
    </citation>
    <scope>NUCLEOTIDE SEQUENCE</scope>
</reference>
<dbReference type="AlphaFoldDB" id="A0A8S4D9X1"/>